<feature type="transmembrane region" description="Helical" evidence="7">
    <location>
        <begin position="162"/>
        <end position="182"/>
    </location>
</feature>
<feature type="transmembrane region" description="Helical" evidence="7">
    <location>
        <begin position="51"/>
        <end position="70"/>
    </location>
</feature>
<dbReference type="Proteomes" id="UP001602245">
    <property type="component" value="Unassembled WGS sequence"/>
</dbReference>
<evidence type="ECO:0000256" key="5">
    <source>
        <dbReference type="ARBA" id="ARBA00022989"/>
    </source>
</evidence>
<feature type="transmembrane region" description="Helical" evidence="7">
    <location>
        <begin position="12"/>
        <end position="31"/>
    </location>
</feature>
<accession>A0ABW6WF62</accession>
<keyword evidence="4 7" id="KW-0812">Transmembrane</keyword>
<evidence type="ECO:0000256" key="3">
    <source>
        <dbReference type="ARBA" id="ARBA00022475"/>
    </source>
</evidence>
<evidence type="ECO:0000256" key="2">
    <source>
        <dbReference type="ARBA" id="ARBA00010792"/>
    </source>
</evidence>
<feature type="region of interest" description="Disordered" evidence="8">
    <location>
        <begin position="192"/>
        <end position="214"/>
    </location>
</feature>
<evidence type="ECO:0000256" key="7">
    <source>
        <dbReference type="RuleBase" id="RU367016"/>
    </source>
</evidence>
<comment type="caution">
    <text evidence="10">The sequence shown here is derived from an EMBL/GenBank/DDBJ whole genome shotgun (WGS) entry which is preliminary data.</text>
</comment>
<keyword evidence="3 7" id="KW-1003">Cell membrane</keyword>
<dbReference type="InterPro" id="IPR032816">
    <property type="entry name" value="VTT_dom"/>
</dbReference>
<gene>
    <name evidence="10" type="ORF">ACFY35_14525</name>
</gene>
<keyword evidence="11" id="KW-1185">Reference proteome</keyword>
<protein>
    <submittedName>
        <fullName evidence="10">DedA family protein</fullName>
    </submittedName>
</protein>
<feature type="transmembrane region" description="Helical" evidence="7">
    <location>
        <begin position="131"/>
        <end position="150"/>
    </location>
</feature>
<name>A0ABW6WF62_9ACTN</name>
<evidence type="ECO:0000313" key="11">
    <source>
        <dbReference type="Proteomes" id="UP001602245"/>
    </source>
</evidence>
<organism evidence="10 11">
    <name type="scientific">Paractinoplanes globisporus</name>
    <dbReference type="NCBI Taxonomy" id="113565"/>
    <lineage>
        <taxon>Bacteria</taxon>
        <taxon>Bacillati</taxon>
        <taxon>Actinomycetota</taxon>
        <taxon>Actinomycetes</taxon>
        <taxon>Micromonosporales</taxon>
        <taxon>Micromonosporaceae</taxon>
        <taxon>Paractinoplanes</taxon>
    </lineage>
</organism>
<evidence type="ECO:0000313" key="10">
    <source>
        <dbReference type="EMBL" id="MFF5290657.1"/>
    </source>
</evidence>
<keyword evidence="6 7" id="KW-0472">Membrane</keyword>
<proteinExistence type="inferred from homology"/>
<keyword evidence="5 7" id="KW-1133">Transmembrane helix</keyword>
<feature type="domain" description="VTT" evidence="9">
    <location>
        <begin position="31"/>
        <end position="151"/>
    </location>
</feature>
<evidence type="ECO:0000256" key="8">
    <source>
        <dbReference type="SAM" id="MobiDB-lite"/>
    </source>
</evidence>
<sequence length="214" mass="22026">MLEHLMPLVSSPWLYVIVCAAVALDGFIPIVPSETIVIGLGALSATGRPNLVALAAAVVAGGIAGDRVAYRLGRRAGRRAKKGKLGMARRKAERALLRYGGAAILLGRFLPYGRTATAMTSGSVSLPRSRFRLFSALASAAWAVYAIGLGRLGGATFAHSPLLGAGLGIGIGMLLAGVHTLAEKRRAKTRAAARLPAPIEAPPRELAGAGTSGR</sequence>
<evidence type="ECO:0000259" key="9">
    <source>
        <dbReference type="Pfam" id="PF09335"/>
    </source>
</evidence>
<dbReference type="RefSeq" id="WP_157295488.1">
    <property type="nucleotide sequence ID" value="NZ_JBIAZU010000002.1"/>
</dbReference>
<dbReference type="InterPro" id="IPR032818">
    <property type="entry name" value="DedA-like"/>
</dbReference>
<evidence type="ECO:0000256" key="1">
    <source>
        <dbReference type="ARBA" id="ARBA00004651"/>
    </source>
</evidence>
<comment type="similarity">
    <text evidence="2 7">Belongs to the DedA family.</text>
</comment>
<dbReference type="EMBL" id="JBIAZU010000002">
    <property type="protein sequence ID" value="MFF5290657.1"/>
    <property type="molecule type" value="Genomic_DNA"/>
</dbReference>
<dbReference type="PANTHER" id="PTHR30353">
    <property type="entry name" value="INNER MEMBRANE PROTEIN DEDA-RELATED"/>
    <property type="match status" value="1"/>
</dbReference>
<dbReference type="PANTHER" id="PTHR30353:SF0">
    <property type="entry name" value="TRANSMEMBRANE PROTEIN"/>
    <property type="match status" value="1"/>
</dbReference>
<comment type="subcellular location">
    <subcellularLocation>
        <location evidence="1 7">Cell membrane</location>
        <topology evidence="1 7">Multi-pass membrane protein</topology>
    </subcellularLocation>
</comment>
<dbReference type="Pfam" id="PF09335">
    <property type="entry name" value="VTT_dom"/>
    <property type="match status" value="1"/>
</dbReference>
<reference evidence="10 11" key="1">
    <citation type="submission" date="2024-10" db="EMBL/GenBank/DDBJ databases">
        <title>The Natural Products Discovery Center: Release of the First 8490 Sequenced Strains for Exploring Actinobacteria Biosynthetic Diversity.</title>
        <authorList>
            <person name="Kalkreuter E."/>
            <person name="Kautsar S.A."/>
            <person name="Yang D."/>
            <person name="Bader C.D."/>
            <person name="Teijaro C.N."/>
            <person name="Fluegel L."/>
            <person name="Davis C.M."/>
            <person name="Simpson J.R."/>
            <person name="Lauterbach L."/>
            <person name="Steele A.D."/>
            <person name="Gui C."/>
            <person name="Meng S."/>
            <person name="Li G."/>
            <person name="Viehrig K."/>
            <person name="Ye F."/>
            <person name="Su P."/>
            <person name="Kiefer A.F."/>
            <person name="Nichols A."/>
            <person name="Cepeda A.J."/>
            <person name="Yan W."/>
            <person name="Fan B."/>
            <person name="Jiang Y."/>
            <person name="Adhikari A."/>
            <person name="Zheng C.-J."/>
            <person name="Schuster L."/>
            <person name="Cowan T.M."/>
            <person name="Smanski M.J."/>
            <person name="Chevrette M.G."/>
            <person name="De Carvalho L.P.S."/>
            <person name="Shen B."/>
        </authorList>
    </citation>
    <scope>NUCLEOTIDE SEQUENCE [LARGE SCALE GENOMIC DNA]</scope>
    <source>
        <strain evidence="10 11">NPDC000087</strain>
    </source>
</reference>
<evidence type="ECO:0000256" key="4">
    <source>
        <dbReference type="ARBA" id="ARBA00022692"/>
    </source>
</evidence>
<evidence type="ECO:0000256" key="6">
    <source>
        <dbReference type="ARBA" id="ARBA00023136"/>
    </source>
</evidence>